<evidence type="ECO:0000256" key="2">
    <source>
        <dbReference type="ARBA" id="ARBA00022574"/>
    </source>
</evidence>
<feature type="domain" description="Anaphase-promoting complex subunit 4-like WD40" evidence="7">
    <location>
        <begin position="1287"/>
        <end position="1355"/>
    </location>
</feature>
<sequence>MHHLGCFIQVAKIDLNAPEVHSQSVGLGNRMYTASAHFNNDRRPTTMNGNLSSEKHSASTSNTTDGDQPVKLPSKQSLRFINKLTENLFIVDQPTTDHQASDKSVMHLRQIIIFLWAPSEFKDEKELFRREILIEMQQYCLSHGAEISLVDPFFDDETELIFQPDLLDLLLEEIDHCGHASCGPFFVSMLGETLGSRVLPKVLNGDQVQSLQSYLKTEDSTGLKKIMNTATVILLHFRHVRNENARSSYWSLCKLISQSNSAEINNQLRQVNCQTFPSLQEVFLRRAAAHCTRSTSSQRCLIIWRKVAAIQPQSVKSELSSGEHSGDVPTRRCTDAISTLMQHHDVEIVQAPLPGSNEHPLKVNNHVQYLQKFCRRIVARMKQKLQSTFERHINTSNHSYSPFDDSHIHIQYASEQSKQPLLGHEELIDRLRDIFQHTLQSSIGLALLLKGAHGQGKTRIICQLANHLLKEWFGNRCETIVRFVRLSPLSCTVHEMLRSCCLELCRRFHLDPGLDITQTSADRLFDLFRTLCEQAAKQCPERVLVVLLDDVHRLKETSSISDTSVPFWLPPALPAHTVFFMTVNDDAPLEQVPSSRLASAECVLKIPPLTVEMNRKIYEAYLPPTKEITQEELMQLPYMNPLALRLFAEIQVQSEQFIPINTFNNKLTELIEAKLELAEKLCGPLVCATALSYIECAHFGLTQCELFDLLSCQERIIAETSLQQPNSTSHFPVVVWLKLKRCLGTMLEEVLCDDKTVFRWSHTCIIGVVRRRYLNTIQQLKECHSALVALFNNTLPAIINIEVAASKLQCGTLMPRPLQTVTPDGVLNFNLRSIRNLWYHLLHTGSVDLLQAQSLCNFEYLYATIKGAGIFHLKSMFESTMLQLLNHSFHVLYSSILKPSASILFQNGNLLAAEVILNLQYSRENNTKVLNSLLEQAMSWVDSSSDIPLLVPLSPWVKPKICPLVVSCRFQESTTPIGNNLVLEPTLNHQHLLVTGGRFQNSIWMYHTSSRKLVRSFEGHVSNVIYLKTITDGQFFLSCSVDATVMLWNWTQVSCQKAFKAGKGKLTSACAARTRCYLLTGFSDGRICQHSIGETTEKLRTFNHHTAPVTAIALTSNDLYMLSGSADFTVTICCMLSGSPISQLSGLMAPVRTIAVTSNDTFALVSCEDESLKVFSICMNTHLLELQGHEGKICSLEIAKDDCRAFAGSSDGKIYCFDLHTGQLMTTQTCHNSAVTCLKTSIDGHFLFSGSTDAFNVWSIYTDGVDLFQEPNYISVMAMSCDFKYGAYGNNSGKIILWDLEMCNGIWATNCKNYSKVTSLQFDNDSVILLSGTADGLIRILSMANGMTLKTFEACYPICTSQKEVIKYTEDTEDYSYEAFCLSDVGSILEFIEDRDVLVSVRDNEKELKILNMVGREEAWSTRGRIQHNDIITCISISGDKQLMVTGSKDQSLKVWAIKPACLTQVLAEHQQPVLYCDVSYDGAIVVSGSENEIFAWDTYSGQSDQDGWLYAWHTVTGANVAAFNTHMPILKLLLTPDCRRILLKLQNCPHVACLCLHNLPPLEDYIQDATSREPFNLLPTSNSFFSSKYNTVSLLHFLQALTQRSATGHMFDNTVSAENMSHRSESKSNAAADFYNTKDNTLRTARSSTGTNQFQRSRSSLRLFDRLNRSHTQFMILNSTPAKCITRAESSVLHIANSNQTPHGSNACERGSLKQQTRTRVCVLLRNICIQNMEAEVHVVSSRTKIQLQLEFSVLNYYIVHYLNNNLWILLSIVDFVVCVVFAWILRIAVQFRTECSKKFCATDSNIKYAFICWISYSLALIIKICIIFRLVVSHLSKAEVFGPSVLELTLTFSALVFLLLVFSHHFNDPRSRRQAYISYLASSVTLDIIDSIVFLKFLLDPRIHEDVYNSLTLQVVILVLACFNFILPTFALSKLRFNIELPRWLPLPYEQLYSLLYFLTVNLPYLVIRAHLWASNTNSMSDGTIFIVKNVIMIMVGIREMWIGYLQRQQSMQTTTIGM</sequence>
<evidence type="ECO:0000256" key="4">
    <source>
        <dbReference type="PROSITE-ProRule" id="PRU00221"/>
    </source>
</evidence>
<keyword evidence="3" id="KW-0677">Repeat</keyword>
<feature type="transmembrane region" description="Helical" evidence="6">
    <location>
        <begin position="1986"/>
        <end position="2004"/>
    </location>
</feature>
<feature type="domain" description="Orc1-like AAA ATPase" evidence="8">
    <location>
        <begin position="421"/>
        <end position="558"/>
    </location>
</feature>
<dbReference type="InterPro" id="IPR041664">
    <property type="entry name" value="AAA_16"/>
</dbReference>
<reference evidence="10 11" key="1">
    <citation type="submission" date="2015-04" db="EMBL/GenBank/DDBJ databases">
        <title>Draft genome of the roundworm Trichinella nativa.</title>
        <authorList>
            <person name="Mitreva M."/>
        </authorList>
    </citation>
    <scope>NUCLEOTIDE SEQUENCE [LARGE SCALE GENOMIC DNA]</scope>
    <source>
        <strain evidence="10 11">ISS45</strain>
    </source>
</reference>
<keyword evidence="6" id="KW-0812">Transmembrane</keyword>
<feature type="region of interest" description="Disordered" evidence="5">
    <location>
        <begin position="39"/>
        <end position="72"/>
    </location>
</feature>
<accession>A0A1Y3EDZ7</accession>
<evidence type="ECO:0000313" key="11">
    <source>
        <dbReference type="Proteomes" id="UP000243006"/>
    </source>
</evidence>
<dbReference type="Gene3D" id="3.40.50.300">
    <property type="entry name" value="P-loop containing nucleotide triphosphate hydrolases"/>
    <property type="match status" value="1"/>
</dbReference>
<feature type="transmembrane region" description="Helical" evidence="6">
    <location>
        <begin position="1877"/>
        <end position="1901"/>
    </location>
</feature>
<dbReference type="InterPro" id="IPR015943">
    <property type="entry name" value="WD40/YVTN_repeat-like_dom_sf"/>
</dbReference>
<dbReference type="SMART" id="SM00320">
    <property type="entry name" value="WD40"/>
    <property type="match status" value="9"/>
</dbReference>
<dbReference type="InterPro" id="IPR027417">
    <property type="entry name" value="P-loop_NTPase"/>
</dbReference>
<dbReference type="Gene3D" id="2.130.10.10">
    <property type="entry name" value="YVTN repeat-like/Quinoprotein amine dehydrogenase"/>
    <property type="match status" value="3"/>
</dbReference>
<dbReference type="InterPro" id="IPR001680">
    <property type="entry name" value="WD40_rpt"/>
</dbReference>
<dbReference type="SUPFAM" id="SSF50998">
    <property type="entry name" value="Quinoprotein alcohol dehydrogenase-like"/>
    <property type="match status" value="2"/>
</dbReference>
<comment type="caution">
    <text evidence="10">The sequence shown here is derived from an EMBL/GenBank/DDBJ whole genome shotgun (WGS) entry which is preliminary data.</text>
</comment>
<feature type="transmembrane region" description="Helical" evidence="6">
    <location>
        <begin position="1913"/>
        <end position="1934"/>
    </location>
</feature>
<dbReference type="CDD" id="cd00200">
    <property type="entry name" value="WD40"/>
    <property type="match status" value="1"/>
</dbReference>
<organism evidence="10 11">
    <name type="scientific">Trichinella nativa</name>
    <dbReference type="NCBI Taxonomy" id="6335"/>
    <lineage>
        <taxon>Eukaryota</taxon>
        <taxon>Metazoa</taxon>
        <taxon>Ecdysozoa</taxon>
        <taxon>Nematoda</taxon>
        <taxon>Enoplea</taxon>
        <taxon>Dorylaimia</taxon>
        <taxon>Trichinellida</taxon>
        <taxon>Trichinellidae</taxon>
        <taxon>Trichinella</taxon>
    </lineage>
</organism>
<feature type="transmembrane region" description="Helical" evidence="6">
    <location>
        <begin position="1768"/>
        <end position="1791"/>
    </location>
</feature>
<feature type="repeat" description="WD" evidence="4">
    <location>
        <begin position="1425"/>
        <end position="1459"/>
    </location>
</feature>
<dbReference type="InterPro" id="IPR052752">
    <property type="entry name" value="NACHT-WD_repeat"/>
</dbReference>
<dbReference type="PANTHER" id="PTHR19871">
    <property type="entry name" value="BETA TRANSDUCIN-RELATED PROTEIN"/>
    <property type="match status" value="1"/>
</dbReference>
<evidence type="ECO:0000256" key="5">
    <source>
        <dbReference type="SAM" id="MobiDB-lite"/>
    </source>
</evidence>
<feature type="transmembrane region" description="Helical" evidence="6">
    <location>
        <begin position="1812"/>
        <end position="1834"/>
    </location>
</feature>
<feature type="compositionally biased region" description="Polar residues" evidence="5">
    <location>
        <begin position="45"/>
        <end position="66"/>
    </location>
</feature>
<proteinExistence type="inferred from homology"/>
<dbReference type="InterPro" id="IPR057588">
    <property type="entry name" value="NWD1/2-like_WH"/>
</dbReference>
<keyword evidence="6" id="KW-0472">Membrane</keyword>
<evidence type="ECO:0000256" key="1">
    <source>
        <dbReference type="ARBA" id="ARBA00007711"/>
    </source>
</evidence>
<dbReference type="Proteomes" id="UP000243006">
    <property type="component" value="Unassembled WGS sequence"/>
</dbReference>
<dbReference type="PANTHER" id="PTHR19871:SF38">
    <property type="entry name" value="PROTEIN QUI-1"/>
    <property type="match status" value="1"/>
</dbReference>
<dbReference type="PROSITE" id="PS50082">
    <property type="entry name" value="WD_REPEATS_2"/>
    <property type="match status" value="3"/>
</dbReference>
<feature type="transmembrane region" description="Helical" evidence="6">
    <location>
        <begin position="1846"/>
        <end position="1865"/>
    </location>
</feature>
<comment type="similarity">
    <text evidence="1">Belongs to the TMEM121 family.</text>
</comment>
<evidence type="ECO:0000256" key="3">
    <source>
        <dbReference type="ARBA" id="ARBA00022737"/>
    </source>
</evidence>
<dbReference type="EMBL" id="LVZM01015153">
    <property type="protein sequence ID" value="OUC43383.1"/>
    <property type="molecule type" value="Genomic_DNA"/>
</dbReference>
<keyword evidence="2 4" id="KW-0853">WD repeat</keyword>
<dbReference type="PROSITE" id="PS50294">
    <property type="entry name" value="WD_REPEATS_REGION"/>
    <property type="match status" value="2"/>
</dbReference>
<evidence type="ECO:0000259" key="8">
    <source>
        <dbReference type="Pfam" id="PF13191"/>
    </source>
</evidence>
<keyword evidence="6" id="KW-1133">Transmembrane helix</keyword>
<name>A0A1Y3EDZ7_9BILA</name>
<feature type="domain" description="NWD1/2-like winged helix-turn-helix" evidence="9">
    <location>
        <begin position="658"/>
        <end position="781"/>
    </location>
</feature>
<feature type="repeat" description="WD" evidence="4">
    <location>
        <begin position="1017"/>
        <end position="1049"/>
    </location>
</feature>
<evidence type="ECO:0000256" key="6">
    <source>
        <dbReference type="SAM" id="Phobius"/>
    </source>
</evidence>
<dbReference type="InterPro" id="IPR011047">
    <property type="entry name" value="Quinoprotein_ADH-like_sf"/>
</dbReference>
<dbReference type="Pfam" id="PF12894">
    <property type="entry name" value="ANAPC4_WD40"/>
    <property type="match status" value="1"/>
</dbReference>
<evidence type="ECO:0000259" key="7">
    <source>
        <dbReference type="Pfam" id="PF12894"/>
    </source>
</evidence>
<feature type="transmembrane region" description="Helical" evidence="6">
    <location>
        <begin position="1954"/>
        <end position="1974"/>
    </location>
</feature>
<feature type="repeat" description="WD" evidence="4">
    <location>
        <begin position="1186"/>
        <end position="1227"/>
    </location>
</feature>
<protein>
    <submittedName>
        <fullName evidence="10">WD domain, G-beta repeat protein</fullName>
    </submittedName>
</protein>
<evidence type="ECO:0000313" key="10">
    <source>
        <dbReference type="EMBL" id="OUC43383.1"/>
    </source>
</evidence>
<dbReference type="InterPro" id="IPR024977">
    <property type="entry name" value="Apc4-like_WD40_dom"/>
</dbReference>
<evidence type="ECO:0000259" key="9">
    <source>
        <dbReference type="Pfam" id="PF25469"/>
    </source>
</evidence>
<dbReference type="SUPFAM" id="SSF52540">
    <property type="entry name" value="P-loop containing nucleoside triphosphate hydrolases"/>
    <property type="match status" value="1"/>
</dbReference>
<dbReference type="InterPro" id="IPR032776">
    <property type="entry name" value="CECR6/TMEM121"/>
</dbReference>
<dbReference type="Pfam" id="PF13191">
    <property type="entry name" value="AAA_16"/>
    <property type="match status" value="1"/>
</dbReference>
<dbReference type="Pfam" id="PF14997">
    <property type="entry name" value="CECR6_TMEM121"/>
    <property type="match status" value="1"/>
</dbReference>
<dbReference type="Pfam" id="PF00400">
    <property type="entry name" value="WD40"/>
    <property type="match status" value="6"/>
</dbReference>
<gene>
    <name evidence="10" type="ORF">D917_02541</name>
</gene>
<dbReference type="Pfam" id="PF25469">
    <property type="entry name" value="WHD_NWD1"/>
    <property type="match status" value="1"/>
</dbReference>